<dbReference type="FunFam" id="1.10.10.10:FF:000357">
    <property type="entry name" value="Caffeic acid 3-O-methyltransferase"/>
    <property type="match status" value="1"/>
</dbReference>
<dbReference type="Pfam" id="PF00891">
    <property type="entry name" value="Methyltransf_2"/>
    <property type="match status" value="1"/>
</dbReference>
<feature type="region of interest" description="Disordered" evidence="5">
    <location>
        <begin position="1"/>
        <end position="24"/>
    </location>
</feature>
<dbReference type="InterPro" id="IPR012967">
    <property type="entry name" value="COMT_dimerisation"/>
</dbReference>
<sequence length="384" mass="42891">MANQLQKSVTTSPKPGLTKEGQHQVSEDMVGLQLQAERIVYSLTFPMVLKAALELGVIDTIASLEDGMWLSASELAFRLPTKPTNPEAPALLDRMMRLLVSHLILKCRLIETGENDQTRKTERVYAAEPVCKFFLKDSDGSGSLLSLFMLCQNHVVFKALAHLKDVVLEGRDAFESAHGMRVFDYIGSDEQFAEMFNRGMTESSTMVMKKVLEVYKGFENVNTLVDVGGGVGTVLGLVTSKYPHIQGINFVLPHVIAHAPPYPGVQHVAGDMFVEIPKGDAIFMKWILHDWTDEYCIKILKNCWKSLPEKGKVIIVEMITPIVPKPGDFHSNTVFAMDLLMLTQCSGGKERSLLQFEKLAFDSGFLRCEVICHAYSYSVIEFHK</sequence>
<dbReference type="GO" id="GO:0008171">
    <property type="term" value="F:O-methyltransferase activity"/>
    <property type="evidence" value="ECO:0007669"/>
    <property type="project" value="InterPro"/>
</dbReference>
<dbReference type="InterPro" id="IPR001077">
    <property type="entry name" value="COMT_C"/>
</dbReference>
<dbReference type="InterPro" id="IPR016461">
    <property type="entry name" value="COMT-like"/>
</dbReference>
<dbReference type="Gene3D" id="1.10.10.10">
    <property type="entry name" value="Winged helix-like DNA-binding domain superfamily/Winged helix DNA-binding domain"/>
    <property type="match status" value="1"/>
</dbReference>
<evidence type="ECO:0000259" key="7">
    <source>
        <dbReference type="Pfam" id="PF08100"/>
    </source>
</evidence>
<dbReference type="SUPFAM" id="SSF53335">
    <property type="entry name" value="S-adenosyl-L-methionine-dependent methyltransferases"/>
    <property type="match status" value="1"/>
</dbReference>
<feature type="domain" description="O-methyltransferase dimerisation" evidence="7">
    <location>
        <begin position="42"/>
        <end position="137"/>
    </location>
</feature>
<dbReference type="AlphaFoldDB" id="A0A1J3F4H9"/>
<dbReference type="PROSITE" id="PS51683">
    <property type="entry name" value="SAM_OMT_II"/>
    <property type="match status" value="1"/>
</dbReference>
<evidence type="ECO:0000256" key="4">
    <source>
        <dbReference type="PIRSR" id="PIRSR005739-1"/>
    </source>
</evidence>
<dbReference type="InterPro" id="IPR029063">
    <property type="entry name" value="SAM-dependent_MTases_sf"/>
</dbReference>
<dbReference type="SUPFAM" id="SSF46785">
    <property type="entry name" value="Winged helix' DNA-binding domain"/>
    <property type="match status" value="1"/>
</dbReference>
<dbReference type="FunFam" id="3.40.50.150:FF:000061">
    <property type="entry name" value="Caffeic acid O-methyltransferase"/>
    <property type="match status" value="1"/>
</dbReference>
<evidence type="ECO:0000256" key="1">
    <source>
        <dbReference type="ARBA" id="ARBA00022603"/>
    </source>
</evidence>
<gene>
    <name evidence="8" type="ORF">LC_TR2637_c1_g1_i1_g.9023</name>
</gene>
<dbReference type="Pfam" id="PF08100">
    <property type="entry name" value="Dimerisation"/>
    <property type="match status" value="1"/>
</dbReference>
<evidence type="ECO:0000313" key="8">
    <source>
        <dbReference type="EMBL" id="JAU37557.1"/>
    </source>
</evidence>
<reference evidence="8" key="1">
    <citation type="submission" date="2016-07" db="EMBL/GenBank/DDBJ databases">
        <title>De novo transcriptome assembly of four accessions of the metal hyperaccumulator plant Noccaea caerulescens.</title>
        <authorList>
            <person name="Blande D."/>
            <person name="Halimaa P."/>
            <person name="Tervahauta A.I."/>
            <person name="Aarts M.G."/>
            <person name="Karenlampi S.O."/>
        </authorList>
    </citation>
    <scope>NUCLEOTIDE SEQUENCE</scope>
</reference>
<keyword evidence="3" id="KW-0949">S-adenosyl-L-methionine</keyword>
<accession>A0A1J3F4H9</accession>
<name>A0A1J3F4H9_NOCCA</name>
<dbReference type="GO" id="GO:0032259">
    <property type="term" value="P:methylation"/>
    <property type="evidence" value="ECO:0007669"/>
    <property type="project" value="UniProtKB-KW"/>
</dbReference>
<dbReference type="PANTHER" id="PTHR11746">
    <property type="entry name" value="O-METHYLTRANSFERASE"/>
    <property type="match status" value="1"/>
</dbReference>
<organism evidence="8">
    <name type="scientific">Noccaea caerulescens</name>
    <name type="common">Alpine penny-cress</name>
    <name type="synonym">Thlaspi caerulescens</name>
    <dbReference type="NCBI Taxonomy" id="107243"/>
    <lineage>
        <taxon>Eukaryota</taxon>
        <taxon>Viridiplantae</taxon>
        <taxon>Streptophyta</taxon>
        <taxon>Embryophyta</taxon>
        <taxon>Tracheophyta</taxon>
        <taxon>Spermatophyta</taxon>
        <taxon>Magnoliopsida</taxon>
        <taxon>eudicotyledons</taxon>
        <taxon>Gunneridae</taxon>
        <taxon>Pentapetalae</taxon>
        <taxon>rosids</taxon>
        <taxon>malvids</taxon>
        <taxon>Brassicales</taxon>
        <taxon>Brassicaceae</taxon>
        <taxon>Coluteocarpeae</taxon>
        <taxon>Noccaea</taxon>
    </lineage>
</organism>
<feature type="active site" description="Proton acceptor" evidence="4">
    <location>
        <position position="289"/>
    </location>
</feature>
<feature type="compositionally biased region" description="Polar residues" evidence="5">
    <location>
        <begin position="1"/>
        <end position="13"/>
    </location>
</feature>
<evidence type="ECO:0000256" key="3">
    <source>
        <dbReference type="ARBA" id="ARBA00022691"/>
    </source>
</evidence>
<proteinExistence type="predicted"/>
<keyword evidence="2 8" id="KW-0808">Transferase</keyword>
<dbReference type="EMBL" id="GEVK01015275">
    <property type="protein sequence ID" value="JAU37557.1"/>
    <property type="molecule type" value="Transcribed_RNA"/>
</dbReference>
<dbReference type="PIRSF" id="PIRSF005739">
    <property type="entry name" value="O-mtase"/>
    <property type="match status" value="1"/>
</dbReference>
<dbReference type="InterPro" id="IPR036388">
    <property type="entry name" value="WH-like_DNA-bd_sf"/>
</dbReference>
<dbReference type="GO" id="GO:0046983">
    <property type="term" value="F:protein dimerization activity"/>
    <property type="evidence" value="ECO:0007669"/>
    <property type="project" value="InterPro"/>
</dbReference>
<protein>
    <submittedName>
        <fullName evidence="8">Caffeic acid 3-O-methyltransferase</fullName>
    </submittedName>
</protein>
<dbReference type="InterPro" id="IPR036390">
    <property type="entry name" value="WH_DNA-bd_sf"/>
</dbReference>
<dbReference type="Gene3D" id="3.40.50.150">
    <property type="entry name" value="Vaccinia Virus protein VP39"/>
    <property type="match status" value="1"/>
</dbReference>
<evidence type="ECO:0000259" key="6">
    <source>
        <dbReference type="Pfam" id="PF00891"/>
    </source>
</evidence>
<feature type="domain" description="O-methyltransferase C-terminal" evidence="6">
    <location>
        <begin position="161"/>
        <end position="365"/>
    </location>
</feature>
<evidence type="ECO:0000256" key="5">
    <source>
        <dbReference type="SAM" id="MobiDB-lite"/>
    </source>
</evidence>
<evidence type="ECO:0000256" key="2">
    <source>
        <dbReference type="ARBA" id="ARBA00022679"/>
    </source>
</evidence>
<keyword evidence="1 8" id="KW-0489">Methyltransferase</keyword>